<dbReference type="Gene3D" id="3.30.470.20">
    <property type="entry name" value="ATP-grasp fold, B domain"/>
    <property type="match status" value="1"/>
</dbReference>
<dbReference type="Gene3D" id="3.40.630.30">
    <property type="match status" value="1"/>
</dbReference>
<dbReference type="PROSITE" id="PS50975">
    <property type="entry name" value="ATP_GRASP"/>
    <property type="match status" value="1"/>
</dbReference>
<dbReference type="InterPro" id="IPR000182">
    <property type="entry name" value="GNAT_dom"/>
</dbReference>
<dbReference type="SMART" id="SM00881">
    <property type="entry name" value="CoA_binding"/>
    <property type="match status" value="1"/>
</dbReference>
<dbReference type="InterPro" id="IPR003781">
    <property type="entry name" value="CoA-bd"/>
</dbReference>
<keyword evidence="1" id="KW-0547">Nucleotide-binding</keyword>
<dbReference type="SUPFAM" id="SSF51735">
    <property type="entry name" value="NAD(P)-binding Rossmann-fold domains"/>
    <property type="match status" value="1"/>
</dbReference>
<dbReference type="GO" id="GO:0005524">
    <property type="term" value="F:ATP binding"/>
    <property type="evidence" value="ECO:0007669"/>
    <property type="project" value="UniProtKB-UniRule"/>
</dbReference>
<keyword evidence="6" id="KW-1185">Reference proteome</keyword>
<feature type="domain" description="N-acetyltransferase" evidence="4">
    <location>
        <begin position="36"/>
        <end position="195"/>
    </location>
</feature>
<dbReference type="AlphaFoldDB" id="A0A7W3Y1T3"/>
<dbReference type="PROSITE" id="PS51186">
    <property type="entry name" value="GNAT"/>
    <property type="match status" value="1"/>
</dbReference>
<dbReference type="InterPro" id="IPR011761">
    <property type="entry name" value="ATP-grasp"/>
</dbReference>
<sequence>MPPSVAPGPSPDAESAPQPYPTHWEADVVLRDGGTAHIRPITEDDAGRLVDFYERVSDESKYYRFFAPYPRLSARDVYRFTHHDYVDRVGLAATVGDEIIATVRYDRIDADGHPASAPADRAEVAFLVEDAHHGRGLASALLEHIAACARERDIRGFVAEVLPANSKMIKVFTDAGYSQRRSFVDGSVHLTLDLEPTEASLNVMRAREQRAEGRSVRRLLAPRSVAVIGAGRRPGGAGRTVLEHLLRAGFTGRVYAVNNALPADGGAMEIGGAPAHRSITDITEPVDLAVLAVPTGAVPAVVEECGEHGVQGLVVMAGAPDRVRQRELVHHARSLGMRIIGPNAFGVFNTAPDVRMNASLAPYLPRRGPIGLFTQSAAIGIAALEELERRGAGLTGFVSAGNRADVSGNDLLQYWYDDPDTRVVLMYLESLGNPRKFTRLVRRAAAAGRPVIVVRGGRHSGGSVPTGHAVPALGPGRTPDTTVSALLGRAGVIEADTVTEMVDAGSLLARGPLPAGPRVSVVGNAESLGLVVHDACRAQGLIPRLAPSLPADAEPAAYRRAVAEALADPATDAVVVTAVPVVGEREPGSGGVGSESWGHALTEALHAALRDATPEDGEHPRGDEEPPAGTVGTKPVVVAHVAIEGLAEALNARDIPAYPSAERAVRALAHADRHARWRRAAATPGKAPRYEDVDEAAAGAVLAEALGGRVAAATAGGPGSPGAVRSVALTEEAAHRLLAAYGIRVLPALPAPTEEAALEAAERLGYPVALKTTAPHLRHRADLGGIRLGLGSGEDLLRARAEMIADLGGPTELRQVVQPMAPRGVDTVVRAVVDPAIGAVLSFGLAGPASELLGDLGHALLPLTDRAAAEVIRSIRAAPMLFGWRGAQPVDTAALEDVLLRLGRLVDDHPEVSAVDLEPVVVSARGVAVLSASVRVAPAPPRSDLGPRRLASW</sequence>
<organism evidence="5 6">
    <name type="scientific">Streptomyces alkaliphilus</name>
    <dbReference type="NCBI Taxonomy" id="1472722"/>
    <lineage>
        <taxon>Bacteria</taxon>
        <taxon>Bacillati</taxon>
        <taxon>Actinomycetota</taxon>
        <taxon>Actinomycetes</taxon>
        <taxon>Kitasatosporales</taxon>
        <taxon>Streptomycetaceae</taxon>
        <taxon>Streptomyces</taxon>
    </lineage>
</organism>
<evidence type="ECO:0000313" key="6">
    <source>
        <dbReference type="Proteomes" id="UP000538929"/>
    </source>
</evidence>
<feature type="compositionally biased region" description="Basic and acidic residues" evidence="2">
    <location>
        <begin position="612"/>
        <end position="624"/>
    </location>
</feature>
<keyword evidence="1" id="KW-0067">ATP-binding</keyword>
<feature type="domain" description="ATP-grasp" evidence="3">
    <location>
        <begin position="735"/>
        <end position="938"/>
    </location>
</feature>
<dbReference type="EMBL" id="VKHT01000292">
    <property type="protein sequence ID" value="MBB0244691.1"/>
    <property type="molecule type" value="Genomic_DNA"/>
</dbReference>
<dbReference type="InterPro" id="IPR013815">
    <property type="entry name" value="ATP_grasp_subdomain_1"/>
</dbReference>
<dbReference type="Gene3D" id="3.30.1490.20">
    <property type="entry name" value="ATP-grasp fold, A domain"/>
    <property type="match status" value="1"/>
</dbReference>
<proteinExistence type="predicted"/>
<dbReference type="InterPro" id="IPR036291">
    <property type="entry name" value="NAD(P)-bd_dom_sf"/>
</dbReference>
<keyword evidence="5" id="KW-0808">Transferase</keyword>
<evidence type="ECO:0000256" key="2">
    <source>
        <dbReference type="SAM" id="MobiDB-lite"/>
    </source>
</evidence>
<evidence type="ECO:0000256" key="1">
    <source>
        <dbReference type="PROSITE-ProRule" id="PRU00409"/>
    </source>
</evidence>
<dbReference type="SUPFAM" id="SSF55729">
    <property type="entry name" value="Acyl-CoA N-acyltransferases (Nat)"/>
    <property type="match status" value="1"/>
</dbReference>
<evidence type="ECO:0000259" key="4">
    <source>
        <dbReference type="PROSITE" id="PS51186"/>
    </source>
</evidence>
<dbReference type="InterPro" id="IPR016181">
    <property type="entry name" value="Acyl_CoA_acyltransferase"/>
</dbReference>
<name>A0A7W3Y1T3_9ACTN</name>
<accession>A0A7W3Y1T3</accession>
<protein>
    <submittedName>
        <fullName evidence="5">GNAT family N-acetyltransferase</fullName>
    </submittedName>
</protein>
<dbReference type="Gene3D" id="3.40.50.720">
    <property type="entry name" value="NAD(P)-binding Rossmann-like Domain"/>
    <property type="match status" value="1"/>
</dbReference>
<feature type="region of interest" description="Disordered" evidence="2">
    <location>
        <begin position="612"/>
        <end position="632"/>
    </location>
</feature>
<feature type="region of interest" description="Disordered" evidence="2">
    <location>
        <begin position="457"/>
        <end position="477"/>
    </location>
</feature>
<dbReference type="InterPro" id="IPR016102">
    <property type="entry name" value="Succinyl-CoA_synth-like"/>
</dbReference>
<feature type="compositionally biased region" description="Pro residues" evidence="2">
    <location>
        <begin position="1"/>
        <end position="10"/>
    </location>
</feature>
<dbReference type="GO" id="GO:0016747">
    <property type="term" value="F:acyltransferase activity, transferring groups other than amino-acyl groups"/>
    <property type="evidence" value="ECO:0007669"/>
    <property type="project" value="InterPro"/>
</dbReference>
<dbReference type="InterPro" id="IPR032875">
    <property type="entry name" value="Succ_CoA_lig_flav_dom"/>
</dbReference>
<dbReference type="Proteomes" id="UP000538929">
    <property type="component" value="Unassembled WGS sequence"/>
</dbReference>
<dbReference type="PANTHER" id="PTHR42793">
    <property type="entry name" value="COA BINDING DOMAIN CONTAINING PROTEIN"/>
    <property type="match status" value="1"/>
</dbReference>
<dbReference type="SUPFAM" id="SSF56059">
    <property type="entry name" value="Glutathione synthetase ATP-binding domain-like"/>
    <property type="match status" value="1"/>
</dbReference>
<feature type="region of interest" description="Disordered" evidence="2">
    <location>
        <begin position="1"/>
        <end position="20"/>
    </location>
</feature>
<dbReference type="GO" id="GO:0046872">
    <property type="term" value="F:metal ion binding"/>
    <property type="evidence" value="ECO:0007669"/>
    <property type="project" value="InterPro"/>
</dbReference>
<dbReference type="Gene3D" id="3.40.50.261">
    <property type="entry name" value="Succinyl-CoA synthetase domains"/>
    <property type="match status" value="2"/>
</dbReference>
<reference evidence="6" key="1">
    <citation type="submission" date="2019-10" db="EMBL/GenBank/DDBJ databases">
        <title>Streptomyces sp. nov., a novel actinobacterium isolated from alkaline environment.</title>
        <authorList>
            <person name="Golinska P."/>
        </authorList>
    </citation>
    <scope>NUCLEOTIDE SEQUENCE [LARGE SCALE GENOMIC DNA]</scope>
    <source>
        <strain evidence="6">DSM 42118</strain>
    </source>
</reference>
<dbReference type="Pfam" id="PF13380">
    <property type="entry name" value="CoA_binding_2"/>
    <property type="match status" value="1"/>
</dbReference>
<gene>
    <name evidence="5" type="ORF">FNQ90_11390</name>
</gene>
<dbReference type="SUPFAM" id="SSF52210">
    <property type="entry name" value="Succinyl-CoA synthetase domains"/>
    <property type="match status" value="2"/>
</dbReference>
<dbReference type="PANTHER" id="PTHR42793:SF1">
    <property type="entry name" value="PEPTIDYL-LYSINE N-ACETYLTRANSFERASE PATZ"/>
    <property type="match status" value="1"/>
</dbReference>
<dbReference type="CDD" id="cd04301">
    <property type="entry name" value="NAT_SF"/>
    <property type="match status" value="1"/>
</dbReference>
<evidence type="ECO:0000313" key="5">
    <source>
        <dbReference type="EMBL" id="MBB0244691.1"/>
    </source>
</evidence>
<comment type="caution">
    <text evidence="5">The sequence shown here is derived from an EMBL/GenBank/DDBJ whole genome shotgun (WGS) entry which is preliminary data.</text>
</comment>
<evidence type="ECO:0000259" key="3">
    <source>
        <dbReference type="PROSITE" id="PS50975"/>
    </source>
</evidence>
<dbReference type="Pfam" id="PF13607">
    <property type="entry name" value="Succ_CoA_lig"/>
    <property type="match status" value="1"/>
</dbReference>
<dbReference type="Pfam" id="PF13549">
    <property type="entry name" value="ATP-grasp_5"/>
    <property type="match status" value="1"/>
</dbReference>
<dbReference type="RefSeq" id="WP_182606275.1">
    <property type="nucleotide sequence ID" value="NZ_VKHT01000292.1"/>
</dbReference>
<dbReference type="Pfam" id="PF13302">
    <property type="entry name" value="Acetyltransf_3"/>
    <property type="match status" value="1"/>
</dbReference>